<evidence type="ECO:0000256" key="1">
    <source>
        <dbReference type="SAM" id="MobiDB-lite"/>
    </source>
</evidence>
<feature type="region of interest" description="Disordered" evidence="1">
    <location>
        <begin position="123"/>
        <end position="180"/>
    </location>
</feature>
<protein>
    <submittedName>
        <fullName evidence="2">Uncharacterized protein</fullName>
    </submittedName>
</protein>
<gene>
    <name evidence="2" type="ORF">GWK47_043703</name>
</gene>
<evidence type="ECO:0000313" key="2">
    <source>
        <dbReference type="EMBL" id="KAG0722883.1"/>
    </source>
</evidence>
<reference evidence="2" key="1">
    <citation type="submission" date="2020-07" db="EMBL/GenBank/DDBJ databases">
        <title>The High-quality genome of the commercially important snow crab, Chionoecetes opilio.</title>
        <authorList>
            <person name="Jeong J.-H."/>
            <person name="Ryu S."/>
        </authorList>
    </citation>
    <scope>NUCLEOTIDE SEQUENCE</scope>
    <source>
        <strain evidence="2">MADBK_172401_WGS</strain>
        <tissue evidence="2">Digestive gland</tissue>
    </source>
</reference>
<comment type="caution">
    <text evidence="2">The sequence shown here is derived from an EMBL/GenBank/DDBJ whole genome shotgun (WGS) entry which is preliminary data.</text>
</comment>
<dbReference type="EMBL" id="JACEEZ010008952">
    <property type="protein sequence ID" value="KAG0722883.1"/>
    <property type="molecule type" value="Genomic_DNA"/>
</dbReference>
<organism evidence="2 3">
    <name type="scientific">Chionoecetes opilio</name>
    <name type="common">Atlantic snow crab</name>
    <name type="synonym">Cancer opilio</name>
    <dbReference type="NCBI Taxonomy" id="41210"/>
    <lineage>
        <taxon>Eukaryota</taxon>
        <taxon>Metazoa</taxon>
        <taxon>Ecdysozoa</taxon>
        <taxon>Arthropoda</taxon>
        <taxon>Crustacea</taxon>
        <taxon>Multicrustacea</taxon>
        <taxon>Malacostraca</taxon>
        <taxon>Eumalacostraca</taxon>
        <taxon>Eucarida</taxon>
        <taxon>Decapoda</taxon>
        <taxon>Pleocyemata</taxon>
        <taxon>Brachyura</taxon>
        <taxon>Eubrachyura</taxon>
        <taxon>Majoidea</taxon>
        <taxon>Majidae</taxon>
        <taxon>Chionoecetes</taxon>
    </lineage>
</organism>
<proteinExistence type="predicted"/>
<name>A0A8J5CJ65_CHIOP</name>
<dbReference type="OrthoDB" id="5989105at2759"/>
<keyword evidence="3" id="KW-1185">Reference proteome</keyword>
<feature type="compositionally biased region" description="Basic and acidic residues" evidence="1">
    <location>
        <begin position="125"/>
        <end position="134"/>
    </location>
</feature>
<accession>A0A8J5CJ65</accession>
<sequence>MIHIYHTPSIVRRARPEGNHARQRLKCWQVLGMGRSHISYKPTIVGVLPHILHRTLQTLVSNSTNRATLRVLHSEVNTERACSPTDGSGKTKGLVARSTACERDPLEHEQRPRIMCSSGYPKLHAGQEKQKEEASLEPAVASEKERRECGFQIAEGAPGRGPRHSQAVDSIGPAAVPRSFGPRHLSYQEARHKHAPSCFSGRTSYFDPTIFSNSEDDVNVFASQSAVSVEILRDTPPCTRRKSISADYSNSLGARGGRGLHRSSIYAILTPLDLKNDEMNDEKARQVRILLETVPARYHKAESKERYTKNSKKQQELVSLEDIHGMIVSDYVTGAMDTAVACLSDEESRPHTVTDFTRMRDVLISVFLVTSIRRMMEFSEFRLIEFKVRKAHSRPNEAEPYKYTVQIARHKTAEKGQALVVMTPLQEQALTA</sequence>
<dbReference type="AlphaFoldDB" id="A0A8J5CJ65"/>
<evidence type="ECO:0000313" key="3">
    <source>
        <dbReference type="Proteomes" id="UP000770661"/>
    </source>
</evidence>
<dbReference type="Proteomes" id="UP000770661">
    <property type="component" value="Unassembled WGS sequence"/>
</dbReference>